<dbReference type="InterPro" id="IPR029062">
    <property type="entry name" value="Class_I_gatase-like"/>
</dbReference>
<dbReference type="Pfam" id="PF07584">
    <property type="entry name" value="BatA"/>
    <property type="match status" value="1"/>
</dbReference>
<keyword evidence="3" id="KW-1185">Reference proteome</keyword>
<dbReference type="KEGG" id="acaf:CA12_01820"/>
<evidence type="ECO:0000259" key="1">
    <source>
        <dbReference type="Pfam" id="PF07584"/>
    </source>
</evidence>
<dbReference type="InterPro" id="IPR011933">
    <property type="entry name" value="Double_TM_dom"/>
</dbReference>
<dbReference type="SUPFAM" id="SSF52317">
    <property type="entry name" value="Class I glutamine amidotransferase-like"/>
    <property type="match status" value="1"/>
</dbReference>
<evidence type="ECO:0000313" key="3">
    <source>
        <dbReference type="Proteomes" id="UP000318741"/>
    </source>
</evidence>
<dbReference type="Gene3D" id="3.40.50.410">
    <property type="entry name" value="von Willebrand factor, type A domain"/>
    <property type="match status" value="1"/>
</dbReference>
<dbReference type="EMBL" id="CP036265">
    <property type="protein sequence ID" value="QDT14114.1"/>
    <property type="molecule type" value="Genomic_DNA"/>
</dbReference>
<dbReference type="AlphaFoldDB" id="A0A517P3Z3"/>
<name>A0A517P3Z3_9PLAN</name>
<accession>A0A517P3Z3</accession>
<dbReference type="PANTHER" id="PTHR37464:SF1">
    <property type="entry name" value="BLL2463 PROTEIN"/>
    <property type="match status" value="1"/>
</dbReference>
<dbReference type="RefSeq" id="WP_165700472.1">
    <property type="nucleotide sequence ID" value="NZ_CP036265.1"/>
</dbReference>
<organism evidence="2 3">
    <name type="scientific">Alienimonas californiensis</name>
    <dbReference type="NCBI Taxonomy" id="2527989"/>
    <lineage>
        <taxon>Bacteria</taxon>
        <taxon>Pseudomonadati</taxon>
        <taxon>Planctomycetota</taxon>
        <taxon>Planctomycetia</taxon>
        <taxon>Planctomycetales</taxon>
        <taxon>Planctomycetaceae</taxon>
        <taxon>Alienimonas</taxon>
    </lineage>
</organism>
<dbReference type="NCBIfam" id="TIGR02226">
    <property type="entry name" value="two_anch"/>
    <property type="match status" value="1"/>
</dbReference>
<evidence type="ECO:0000313" key="2">
    <source>
        <dbReference type="EMBL" id="QDT14114.1"/>
    </source>
</evidence>
<sequence>MSFAHPALLSLLALAAAPGVIHWLVGRWAPVEPWAAMRFLTVVTPARRRSELRDRLVLAARTLALVLAAVAAAGPRAVGWGDGVGSAADDPPTLHVVVLDDSLSTARPRGEGSAFVGLRRSALEIAATANPADRFALVRTAKTDPLTGPPRTLGPVGAAEFRRNVAAAEPLPAAGNAPAALAAAAELLDVQADRFPRVDVAVLTDRAATDWDGPAFAAALDRLRAAGRGANVVRWLGPSGAGPAGRVIVDLSVSAGDPDPRLNARPRVGAPAELTATVRSFGPRPAGAVAFFVNERFVGRAALPAVVPEDLEPVGTTAAIPVTFETAEPARAEARLEGEPGPPALASRFAVLPVRNRLRVLVAADPALNAAGAAGDPGFYLEQALAADAETFAVERTDFDTLPTRNLAAFDAVAAAGAPPPDAAAALRAFLEEGGGLFVALRPTDDPADLRALFAGPLGGVAVGPTVGVADPTDPAATGFTFEFESKGTDAGAAAPLAGVSGLRGGLVVGFRRLESRPSAGAWPLRVVARFADDAGQTVAPAVLTATGSAGGRAAVLATSVDAGWGGPWPVAGASFVPLVRGLTAFAALSPTSGNATTGEALTDTRPPGRFAQAVRVRRPDGSERLAAVVDGVARFTQTGEPGFYRFLPESNAAPARSAGQGRWVAVNVPPAEADPRPAVIPEADAPATNTPTAIAEPRPLSAWVWAATLAALLIEPALAHRGGQTAG</sequence>
<dbReference type="InterPro" id="IPR036465">
    <property type="entry name" value="vWFA_dom_sf"/>
</dbReference>
<dbReference type="Proteomes" id="UP000318741">
    <property type="component" value="Chromosome"/>
</dbReference>
<protein>
    <recommendedName>
        <fullName evidence="1">Aerotolerance regulator N-terminal domain-containing protein</fullName>
    </recommendedName>
</protein>
<gene>
    <name evidence="2" type="ORF">CA12_01820</name>
</gene>
<reference evidence="2 3" key="1">
    <citation type="submission" date="2019-02" db="EMBL/GenBank/DDBJ databases">
        <title>Deep-cultivation of Planctomycetes and their phenomic and genomic characterization uncovers novel biology.</title>
        <authorList>
            <person name="Wiegand S."/>
            <person name="Jogler M."/>
            <person name="Boedeker C."/>
            <person name="Pinto D."/>
            <person name="Vollmers J."/>
            <person name="Rivas-Marin E."/>
            <person name="Kohn T."/>
            <person name="Peeters S.H."/>
            <person name="Heuer A."/>
            <person name="Rast P."/>
            <person name="Oberbeckmann S."/>
            <person name="Bunk B."/>
            <person name="Jeske O."/>
            <person name="Meyerdierks A."/>
            <person name="Storesund J.E."/>
            <person name="Kallscheuer N."/>
            <person name="Luecker S."/>
            <person name="Lage O.M."/>
            <person name="Pohl T."/>
            <person name="Merkel B.J."/>
            <person name="Hornburger P."/>
            <person name="Mueller R.-W."/>
            <person name="Bruemmer F."/>
            <person name="Labrenz M."/>
            <person name="Spormann A.M."/>
            <person name="Op den Camp H."/>
            <person name="Overmann J."/>
            <person name="Amann R."/>
            <person name="Jetten M.S.M."/>
            <person name="Mascher T."/>
            <person name="Medema M.H."/>
            <person name="Devos D.P."/>
            <person name="Kaster A.-K."/>
            <person name="Ovreas L."/>
            <person name="Rohde M."/>
            <person name="Galperin M.Y."/>
            <person name="Jogler C."/>
        </authorList>
    </citation>
    <scope>NUCLEOTIDE SEQUENCE [LARGE SCALE GENOMIC DNA]</scope>
    <source>
        <strain evidence="2 3">CA12</strain>
    </source>
</reference>
<dbReference type="InterPro" id="IPR024163">
    <property type="entry name" value="Aerotolerance_reg_N"/>
</dbReference>
<feature type="domain" description="Aerotolerance regulator N-terminal" evidence="1">
    <location>
        <begin position="1"/>
        <end position="75"/>
    </location>
</feature>
<proteinExistence type="predicted"/>
<dbReference type="PANTHER" id="PTHR37464">
    <property type="entry name" value="BLL2463 PROTEIN"/>
    <property type="match status" value="1"/>
</dbReference>